<dbReference type="Proteomes" id="UP000027265">
    <property type="component" value="Unassembled WGS sequence"/>
</dbReference>
<dbReference type="HOGENOM" id="CLU_038716_1_0_1"/>
<dbReference type="STRING" id="933084.A0A067PGF0"/>
<dbReference type="InterPro" id="IPR011048">
    <property type="entry name" value="Haem_d1_sf"/>
</dbReference>
<protein>
    <recommendedName>
        <fullName evidence="4">Isomerase YbhE</fullName>
    </recommendedName>
</protein>
<dbReference type="Gene3D" id="2.130.10.10">
    <property type="entry name" value="YVTN repeat-like/Quinoprotein amine dehydrogenase"/>
    <property type="match status" value="1"/>
</dbReference>
<dbReference type="SUPFAM" id="SSF51004">
    <property type="entry name" value="C-terminal (heme d1) domain of cytochrome cd1-nitrite reductase"/>
    <property type="match status" value="1"/>
</dbReference>
<name>A0A067PGF0_9AGAM</name>
<dbReference type="PANTHER" id="PTHR30344:SF1">
    <property type="entry name" value="6-PHOSPHOGLUCONOLACTONASE"/>
    <property type="match status" value="1"/>
</dbReference>
<dbReference type="InParanoid" id="A0A067PGF0"/>
<dbReference type="InterPro" id="IPR015943">
    <property type="entry name" value="WD40/YVTN_repeat-like_dom_sf"/>
</dbReference>
<dbReference type="OrthoDB" id="9972196at2759"/>
<organism evidence="2 3">
    <name type="scientific">Jaapia argillacea MUCL 33604</name>
    <dbReference type="NCBI Taxonomy" id="933084"/>
    <lineage>
        <taxon>Eukaryota</taxon>
        <taxon>Fungi</taxon>
        <taxon>Dikarya</taxon>
        <taxon>Basidiomycota</taxon>
        <taxon>Agaricomycotina</taxon>
        <taxon>Agaricomycetes</taxon>
        <taxon>Agaricomycetidae</taxon>
        <taxon>Jaapiales</taxon>
        <taxon>Jaapiaceae</taxon>
        <taxon>Jaapia</taxon>
    </lineage>
</organism>
<dbReference type="InterPro" id="IPR019405">
    <property type="entry name" value="Lactonase_7-beta_prop"/>
</dbReference>
<evidence type="ECO:0000256" key="1">
    <source>
        <dbReference type="ARBA" id="ARBA00005564"/>
    </source>
</evidence>
<dbReference type="InterPro" id="IPR050282">
    <property type="entry name" value="Cycloisomerase_2"/>
</dbReference>
<reference evidence="3" key="1">
    <citation type="journal article" date="2014" name="Proc. Natl. Acad. Sci. U.S.A.">
        <title>Extensive sampling of basidiomycete genomes demonstrates inadequacy of the white-rot/brown-rot paradigm for wood decay fungi.</title>
        <authorList>
            <person name="Riley R."/>
            <person name="Salamov A.A."/>
            <person name="Brown D.W."/>
            <person name="Nagy L.G."/>
            <person name="Floudas D."/>
            <person name="Held B.W."/>
            <person name="Levasseur A."/>
            <person name="Lombard V."/>
            <person name="Morin E."/>
            <person name="Otillar R."/>
            <person name="Lindquist E.A."/>
            <person name="Sun H."/>
            <person name="LaButti K.M."/>
            <person name="Schmutz J."/>
            <person name="Jabbour D."/>
            <person name="Luo H."/>
            <person name="Baker S.E."/>
            <person name="Pisabarro A.G."/>
            <person name="Walton J.D."/>
            <person name="Blanchette R.A."/>
            <person name="Henrissat B."/>
            <person name="Martin F."/>
            <person name="Cullen D."/>
            <person name="Hibbett D.S."/>
            <person name="Grigoriev I.V."/>
        </authorList>
    </citation>
    <scope>NUCLEOTIDE SEQUENCE [LARGE SCALE GENOMIC DNA]</scope>
    <source>
        <strain evidence="3">MUCL 33604</strain>
    </source>
</reference>
<evidence type="ECO:0000313" key="2">
    <source>
        <dbReference type="EMBL" id="KDQ53879.1"/>
    </source>
</evidence>
<proteinExistence type="inferred from homology"/>
<accession>A0A067PGF0</accession>
<dbReference type="Pfam" id="PF10282">
    <property type="entry name" value="Lactonase"/>
    <property type="match status" value="1"/>
</dbReference>
<gene>
    <name evidence="2" type="ORF">JAAARDRAFT_38844</name>
</gene>
<evidence type="ECO:0000313" key="3">
    <source>
        <dbReference type="Proteomes" id="UP000027265"/>
    </source>
</evidence>
<dbReference type="PANTHER" id="PTHR30344">
    <property type="entry name" value="6-PHOSPHOGLUCONOLACTONASE-RELATED"/>
    <property type="match status" value="1"/>
</dbReference>
<keyword evidence="3" id="KW-1185">Reference proteome</keyword>
<comment type="similarity">
    <text evidence="1">Belongs to the cycloisomerase 2 family.</text>
</comment>
<dbReference type="GO" id="GO:0017057">
    <property type="term" value="F:6-phosphogluconolactonase activity"/>
    <property type="evidence" value="ECO:0007669"/>
    <property type="project" value="TreeGrafter"/>
</dbReference>
<evidence type="ECO:0008006" key="4">
    <source>
        <dbReference type="Google" id="ProtNLM"/>
    </source>
</evidence>
<dbReference type="EMBL" id="KL197731">
    <property type="protein sequence ID" value="KDQ53879.1"/>
    <property type="molecule type" value="Genomic_DNA"/>
</dbReference>
<sequence length="359" mass="38219">MVNFTILAGGYTSFVASYLFNTDTSSLTLLNQSPTGNSPSWITTHPTNKSILYAVNELTVGMLQSYIIGAQGVLTGPVDQTPSGGSSPAFTAPIITDAVAIMNYGSGDGMIIPTTTDPLHFGEGQLITFPVDNGGVSHPHMAVQYGPEIIVPDLGQDKLWRLTQNATTGEWYIQGDIQQPTGSGPRHMALHGNNSDLYVIHELASTLTAQVLPMAPNGTTPFLSNYSTLPPTYPNGSAFAAAEILIPTPSANFPGTYIYTSNRNTGNLDPNGDTIVIWEILPTGAVQQVKQVYTGLDQIRGMMFSWDVDNGEAEYLIAAGYAGTAGVHVYQRINGGADLALVASNTDIPTRTSFVWLKA</sequence>
<dbReference type="AlphaFoldDB" id="A0A067PGF0"/>